<dbReference type="InterPro" id="IPR026444">
    <property type="entry name" value="Secre_tail"/>
</dbReference>
<evidence type="ECO:0000256" key="2">
    <source>
        <dbReference type="SAM" id="SignalP"/>
    </source>
</evidence>
<dbReference type="EMBL" id="JACXXH010000006">
    <property type="protein sequence ID" value="MBD3864159.1"/>
    <property type="molecule type" value="Genomic_DNA"/>
</dbReference>
<feature type="domain" description="Secretion system C-terminal sorting" evidence="3">
    <location>
        <begin position="487"/>
        <end position="556"/>
    </location>
</feature>
<evidence type="ECO:0000313" key="4">
    <source>
        <dbReference type="EMBL" id="MBD3864159.1"/>
    </source>
</evidence>
<dbReference type="SUPFAM" id="SSF49785">
    <property type="entry name" value="Galactose-binding domain-like"/>
    <property type="match status" value="1"/>
</dbReference>
<comment type="caution">
    <text evidence="4">The sequence shown here is derived from an EMBL/GenBank/DDBJ whole genome shotgun (WGS) entry which is preliminary data.</text>
</comment>
<dbReference type="RefSeq" id="WP_191101556.1">
    <property type="nucleotide sequence ID" value="NZ_JACXXH010000006.1"/>
</dbReference>
<proteinExistence type="predicted"/>
<feature type="chain" id="PRO_5045675636" evidence="2">
    <location>
        <begin position="19"/>
        <end position="557"/>
    </location>
</feature>
<dbReference type="Gene3D" id="2.60.120.260">
    <property type="entry name" value="Galactose-binding domain-like"/>
    <property type="match status" value="1"/>
</dbReference>
<dbReference type="Pfam" id="PF18962">
    <property type="entry name" value="Por_Secre_tail"/>
    <property type="match status" value="1"/>
</dbReference>
<sequence length="557" mass="59369">MKKLYFLIFILTSTFSFAQNAAVNGGFESWTGGVLDSWTSESGTTLTEENTIVSEGTSAINFLVTTQTQGNTDFRQTVAVTPGLVYDVSVDVYQLDNAAEARLFADGYQGYSDSSIIGAWQTLTYEFTATAATADFGLRFYDVAGWTAAGSNIIVDNFQIVPQSTPSISVISPSEGDLLYTPNVTVDVSVQNFNVANGTGDGHIHYTVDGGSIVMKYDTNPINLTSLSAGSHSVYLELVDNSHNPIVPAVNTTVNFTIAEVQALPFTESFDYTAGETIAQQPAWTNYFSGDDALVETGSLTYPGITASGNSMSFDGSGADPVVDYTPTAAGKIYASFILQVTALDAGATDGYFATLRTDSGSYESRLWITPTGATTYRIGISNGGTLTQIAPTDLNVGDTAFIVFNYDIDNDTVSTWVNPALGGVEPTADATEASGSTGNTFSQILIRQDSATETPFIVMDELRIATTWSEASLTTQEFNTTANFNIYPNPTNSGFVNITTKANAAVNVTVFDVLGKQVLSKTLNNNTLDVTSLTTGVYILKLNQNGTSTTKRLIVE</sequence>
<keyword evidence="1 2" id="KW-0732">Signal</keyword>
<evidence type="ECO:0000256" key="1">
    <source>
        <dbReference type="ARBA" id="ARBA00022729"/>
    </source>
</evidence>
<feature type="signal peptide" evidence="2">
    <location>
        <begin position="1"/>
        <end position="18"/>
    </location>
</feature>
<dbReference type="Proteomes" id="UP000627521">
    <property type="component" value="Unassembled WGS sequence"/>
</dbReference>
<accession>A0ABR8LYG6</accession>
<organism evidence="4 5">
    <name type="scientific">Olleya marilimosa</name>
    <dbReference type="NCBI Taxonomy" id="272164"/>
    <lineage>
        <taxon>Bacteria</taxon>
        <taxon>Pseudomonadati</taxon>
        <taxon>Bacteroidota</taxon>
        <taxon>Flavobacteriia</taxon>
        <taxon>Flavobacteriales</taxon>
        <taxon>Flavobacteriaceae</taxon>
    </lineage>
</organism>
<evidence type="ECO:0000313" key="5">
    <source>
        <dbReference type="Proteomes" id="UP000627521"/>
    </source>
</evidence>
<keyword evidence="5" id="KW-1185">Reference proteome</keyword>
<evidence type="ECO:0000259" key="3">
    <source>
        <dbReference type="Pfam" id="PF18962"/>
    </source>
</evidence>
<dbReference type="InterPro" id="IPR008979">
    <property type="entry name" value="Galactose-bd-like_sf"/>
</dbReference>
<dbReference type="NCBIfam" id="TIGR04183">
    <property type="entry name" value="Por_Secre_tail"/>
    <property type="match status" value="1"/>
</dbReference>
<reference evidence="4 5" key="1">
    <citation type="submission" date="2020-09" db="EMBL/GenBank/DDBJ databases">
        <title>Bacillus nautilus sp. nov., Chryseoglobus crepusculi sp. nov, and Psychrobacter noctis sp. nov., isolated from deep-sea sponges from the equatorial Atlantic.</title>
        <authorList>
            <person name="Stennett H.L."/>
            <person name="Williams S.E."/>
        </authorList>
    </citation>
    <scope>NUCLEOTIDE SEQUENCE [LARGE SCALE GENOMIC DNA]</scope>
    <source>
        <strain evidence="4 5">28M-24</strain>
    </source>
</reference>
<name>A0ABR8LYG6_9FLAO</name>
<protein>
    <submittedName>
        <fullName evidence="4">T9SS type A sorting domain-containing protein</fullName>
    </submittedName>
</protein>
<gene>
    <name evidence="4" type="ORF">IEG06_11915</name>
</gene>